<dbReference type="PANTHER" id="PTHR13410:SF9">
    <property type="entry name" value="PROTEIN PBDC1"/>
    <property type="match status" value="1"/>
</dbReference>
<dbReference type="OrthoDB" id="10248897at2759"/>
<evidence type="ECO:0000259" key="1">
    <source>
        <dbReference type="Pfam" id="PF04669"/>
    </source>
</evidence>
<gene>
    <name evidence="2" type="ORF">CALCODRAFT_499173</name>
</gene>
<dbReference type="InterPro" id="IPR021148">
    <property type="entry name" value="Polysacc_synth_dom"/>
</dbReference>
<dbReference type="EMBL" id="KV424003">
    <property type="protein sequence ID" value="KZT54990.1"/>
    <property type="molecule type" value="Genomic_DNA"/>
</dbReference>
<keyword evidence="3" id="KW-1185">Reference proteome</keyword>
<dbReference type="GO" id="GO:0005737">
    <property type="term" value="C:cytoplasm"/>
    <property type="evidence" value="ECO:0007669"/>
    <property type="project" value="TreeGrafter"/>
</dbReference>
<feature type="domain" description="Polysaccharide biosynthesis" evidence="1">
    <location>
        <begin position="16"/>
        <end position="145"/>
    </location>
</feature>
<reference evidence="2 3" key="1">
    <citation type="journal article" date="2016" name="Mol. Biol. Evol.">
        <title>Comparative Genomics of Early-Diverging Mushroom-Forming Fungi Provides Insights into the Origins of Lignocellulose Decay Capabilities.</title>
        <authorList>
            <person name="Nagy L.G."/>
            <person name="Riley R."/>
            <person name="Tritt A."/>
            <person name="Adam C."/>
            <person name="Daum C."/>
            <person name="Floudas D."/>
            <person name="Sun H."/>
            <person name="Yadav J.S."/>
            <person name="Pangilinan J."/>
            <person name="Larsson K.H."/>
            <person name="Matsuura K."/>
            <person name="Barry K."/>
            <person name="Labutti K."/>
            <person name="Kuo R."/>
            <person name="Ohm R.A."/>
            <person name="Bhattacharya S.S."/>
            <person name="Shirouzu T."/>
            <person name="Yoshinaga Y."/>
            <person name="Martin F.M."/>
            <person name="Grigoriev I.V."/>
            <person name="Hibbett D.S."/>
        </authorList>
    </citation>
    <scope>NUCLEOTIDE SEQUENCE [LARGE SCALE GENOMIC DNA]</scope>
    <source>
        <strain evidence="2 3">HHB12733</strain>
    </source>
</reference>
<dbReference type="STRING" id="1353952.A0A165EJF5"/>
<dbReference type="InterPro" id="IPR008476">
    <property type="entry name" value="PBDC1_metazoa/fungi"/>
</dbReference>
<dbReference type="AlphaFoldDB" id="A0A165EJF5"/>
<dbReference type="Gene3D" id="1.10.3560.10">
    <property type="entry name" value="yst0336 like domain"/>
    <property type="match status" value="1"/>
</dbReference>
<dbReference type="FunCoup" id="A0A165EJF5">
    <property type="interactions" value="447"/>
</dbReference>
<dbReference type="Pfam" id="PF04669">
    <property type="entry name" value="PBDC1"/>
    <property type="match status" value="1"/>
</dbReference>
<evidence type="ECO:0000313" key="2">
    <source>
        <dbReference type="EMBL" id="KZT54990.1"/>
    </source>
</evidence>
<sequence>MAQPFDPETAENLVEIDKQFAVRTVEWAQTHWNVITHIAPRQLKLTPIDEEIWEDFKKEFPELADFPDKLVNLDEEELKSAEAKKRWRTWMAKYEKKVKDYNFGTLLRNNVKEEYGENNAMLVLKIQWCAIEIARNRLGLNDYVYEEAQREVKAAAEKNSKSS</sequence>
<protein>
    <submittedName>
        <fullName evidence="2">DUF757-domain-containing protein</fullName>
    </submittedName>
</protein>
<organism evidence="2 3">
    <name type="scientific">Calocera cornea HHB12733</name>
    <dbReference type="NCBI Taxonomy" id="1353952"/>
    <lineage>
        <taxon>Eukaryota</taxon>
        <taxon>Fungi</taxon>
        <taxon>Dikarya</taxon>
        <taxon>Basidiomycota</taxon>
        <taxon>Agaricomycotina</taxon>
        <taxon>Dacrymycetes</taxon>
        <taxon>Dacrymycetales</taxon>
        <taxon>Dacrymycetaceae</taxon>
        <taxon>Calocera</taxon>
    </lineage>
</organism>
<dbReference type="InterPro" id="IPR023139">
    <property type="entry name" value="PBDC1-like_dom_sf"/>
</dbReference>
<dbReference type="PANTHER" id="PTHR13410">
    <property type="entry name" value="PROTEIN PBDC1"/>
    <property type="match status" value="1"/>
</dbReference>
<evidence type="ECO:0000313" key="3">
    <source>
        <dbReference type="Proteomes" id="UP000076842"/>
    </source>
</evidence>
<name>A0A165EJF5_9BASI</name>
<accession>A0A165EJF5</accession>
<dbReference type="Proteomes" id="UP000076842">
    <property type="component" value="Unassembled WGS sequence"/>
</dbReference>
<dbReference type="InParanoid" id="A0A165EJF5"/>
<proteinExistence type="predicted"/>